<keyword evidence="1" id="KW-0472">Membrane</keyword>
<dbReference type="EnsemblPlants" id="OB01G54320.1">
    <property type="protein sequence ID" value="OB01G54320.1"/>
    <property type="gene ID" value="OB01G54320"/>
</dbReference>
<dbReference type="HOGENOM" id="CLU_2945381_0_0_1"/>
<sequence>MFSYPGNISFSSSLYFSYLNLLSSVIFLWKDSILVADGLRFSAAVSNPADSSCIEIDSDV</sequence>
<organism evidence="2">
    <name type="scientific">Oryza brachyantha</name>
    <name type="common">malo sina</name>
    <dbReference type="NCBI Taxonomy" id="4533"/>
    <lineage>
        <taxon>Eukaryota</taxon>
        <taxon>Viridiplantae</taxon>
        <taxon>Streptophyta</taxon>
        <taxon>Embryophyta</taxon>
        <taxon>Tracheophyta</taxon>
        <taxon>Spermatophyta</taxon>
        <taxon>Magnoliopsida</taxon>
        <taxon>Liliopsida</taxon>
        <taxon>Poales</taxon>
        <taxon>Poaceae</taxon>
        <taxon>BOP clade</taxon>
        <taxon>Oryzoideae</taxon>
        <taxon>Oryzeae</taxon>
        <taxon>Oryzinae</taxon>
        <taxon>Oryza</taxon>
    </lineage>
</organism>
<evidence type="ECO:0000313" key="2">
    <source>
        <dbReference type="EnsemblPlants" id="OB01G54320.1"/>
    </source>
</evidence>
<keyword evidence="3" id="KW-1185">Reference proteome</keyword>
<feature type="transmembrane region" description="Helical" evidence="1">
    <location>
        <begin position="12"/>
        <end position="29"/>
    </location>
</feature>
<evidence type="ECO:0000256" key="1">
    <source>
        <dbReference type="SAM" id="Phobius"/>
    </source>
</evidence>
<keyword evidence="1" id="KW-1133">Transmembrane helix</keyword>
<reference evidence="2" key="1">
    <citation type="journal article" date="2013" name="Nat. Commun.">
        <title>Whole-genome sequencing of Oryza brachyantha reveals mechanisms underlying Oryza genome evolution.</title>
        <authorList>
            <person name="Chen J."/>
            <person name="Huang Q."/>
            <person name="Gao D."/>
            <person name="Wang J."/>
            <person name="Lang Y."/>
            <person name="Liu T."/>
            <person name="Li B."/>
            <person name="Bai Z."/>
            <person name="Luis Goicoechea J."/>
            <person name="Liang C."/>
            <person name="Chen C."/>
            <person name="Zhang W."/>
            <person name="Sun S."/>
            <person name="Liao Y."/>
            <person name="Zhang X."/>
            <person name="Yang L."/>
            <person name="Song C."/>
            <person name="Wang M."/>
            <person name="Shi J."/>
            <person name="Liu G."/>
            <person name="Liu J."/>
            <person name="Zhou H."/>
            <person name="Zhou W."/>
            <person name="Yu Q."/>
            <person name="An N."/>
            <person name="Chen Y."/>
            <person name="Cai Q."/>
            <person name="Wang B."/>
            <person name="Liu B."/>
            <person name="Min J."/>
            <person name="Huang Y."/>
            <person name="Wu H."/>
            <person name="Li Z."/>
            <person name="Zhang Y."/>
            <person name="Yin Y."/>
            <person name="Song W."/>
            <person name="Jiang J."/>
            <person name="Jackson S.A."/>
            <person name="Wing R.A."/>
            <person name="Wang J."/>
            <person name="Chen M."/>
        </authorList>
    </citation>
    <scope>NUCLEOTIDE SEQUENCE [LARGE SCALE GENOMIC DNA]</scope>
    <source>
        <strain evidence="2">cv. IRGC 101232</strain>
    </source>
</reference>
<dbReference type="Gramene" id="OB01G54320.1">
    <property type="protein sequence ID" value="OB01G54320.1"/>
    <property type="gene ID" value="OB01G54320"/>
</dbReference>
<proteinExistence type="predicted"/>
<reference evidence="2" key="2">
    <citation type="submission" date="2013-04" db="UniProtKB">
        <authorList>
            <consortium name="EnsemblPlants"/>
        </authorList>
    </citation>
    <scope>IDENTIFICATION</scope>
</reference>
<accession>J3L876</accession>
<protein>
    <submittedName>
        <fullName evidence="2">Uncharacterized protein</fullName>
    </submittedName>
</protein>
<evidence type="ECO:0000313" key="3">
    <source>
        <dbReference type="Proteomes" id="UP000006038"/>
    </source>
</evidence>
<dbReference type="AlphaFoldDB" id="J3L876"/>
<keyword evidence="1" id="KW-0812">Transmembrane</keyword>
<name>J3L876_ORYBR</name>
<dbReference type="Proteomes" id="UP000006038">
    <property type="component" value="Chromosome 1"/>
</dbReference>